<dbReference type="PANTHER" id="PTHR43085:SF57">
    <property type="entry name" value="CARBOHYDRATE KINASE PFKB DOMAIN-CONTAINING PROTEIN"/>
    <property type="match status" value="1"/>
</dbReference>
<dbReference type="PANTHER" id="PTHR43085">
    <property type="entry name" value="HEXOKINASE FAMILY MEMBER"/>
    <property type="match status" value="1"/>
</dbReference>
<comment type="similarity">
    <text evidence="1">Belongs to the carbohydrate kinase PfkB family.</text>
</comment>
<dbReference type="Pfam" id="PF00294">
    <property type="entry name" value="PfkB"/>
    <property type="match status" value="1"/>
</dbReference>
<keyword evidence="2" id="KW-0808">Transferase</keyword>
<dbReference type="InterPro" id="IPR029056">
    <property type="entry name" value="Ribokinase-like"/>
</dbReference>
<dbReference type="EMBL" id="JAPFGC010000002">
    <property type="protein sequence ID" value="MDA0177796.1"/>
    <property type="molecule type" value="Genomic_DNA"/>
</dbReference>
<evidence type="ECO:0000256" key="2">
    <source>
        <dbReference type="ARBA" id="ARBA00022679"/>
    </source>
</evidence>
<evidence type="ECO:0000313" key="6">
    <source>
        <dbReference type="Proteomes" id="UP001149142"/>
    </source>
</evidence>
<organism evidence="5 6">
    <name type="scientific">Mesoflavibacter profundi</name>
    <dbReference type="NCBI Taxonomy" id="2708110"/>
    <lineage>
        <taxon>Bacteria</taxon>
        <taxon>Pseudomonadati</taxon>
        <taxon>Bacteroidota</taxon>
        <taxon>Flavobacteriia</taxon>
        <taxon>Flavobacteriales</taxon>
        <taxon>Flavobacteriaceae</taxon>
        <taxon>Mesoflavibacter</taxon>
    </lineage>
</organism>
<dbReference type="SUPFAM" id="SSF53613">
    <property type="entry name" value="Ribokinase-like"/>
    <property type="match status" value="1"/>
</dbReference>
<evidence type="ECO:0000313" key="5">
    <source>
        <dbReference type="EMBL" id="MDA0177796.1"/>
    </source>
</evidence>
<feature type="domain" description="Carbohydrate kinase PfkB" evidence="4">
    <location>
        <begin position="18"/>
        <end position="281"/>
    </location>
</feature>
<dbReference type="GO" id="GO:0016301">
    <property type="term" value="F:kinase activity"/>
    <property type="evidence" value="ECO:0007669"/>
    <property type="project" value="UniProtKB-KW"/>
</dbReference>
<evidence type="ECO:0000256" key="3">
    <source>
        <dbReference type="ARBA" id="ARBA00022777"/>
    </source>
</evidence>
<sequence length="292" mass="32449">MKTFTCFGEVLWDVFPDHQIIGGAPLNVALRLKSFTKNVSIISAIGNDNLGEQLLNYLDSNNLTSKYIQTNNNYPTGQVLVTLDQNGSASYDIKNPSVWDFISTNQSNIDLVKTSDVFIYGSLVCRNSTSKNTLFTLLEHAKFKVFDVNLRAPYYEFETLFKLMDFADFIKFNDEELELISKEINTGFSTIEDNMKAISNTFNASHVCVTKGDKGAILLVNGKFYESKGYKVKVKDTVGAGDSFLATLIYQIQSFGNYEKAIDYACAIGALVAGSNGANPKLNQEEIDNLML</sequence>
<dbReference type="InterPro" id="IPR011611">
    <property type="entry name" value="PfkB_dom"/>
</dbReference>
<keyword evidence="6" id="KW-1185">Reference proteome</keyword>
<comment type="caution">
    <text evidence="5">The sequence shown here is derived from an EMBL/GenBank/DDBJ whole genome shotgun (WGS) entry which is preliminary data.</text>
</comment>
<proteinExistence type="inferred from homology"/>
<accession>A0ABT4S183</accession>
<protein>
    <submittedName>
        <fullName evidence="5">Carbohydrate kinase</fullName>
    </submittedName>
</protein>
<dbReference type="Proteomes" id="UP001149142">
    <property type="component" value="Unassembled WGS sequence"/>
</dbReference>
<evidence type="ECO:0000259" key="4">
    <source>
        <dbReference type="Pfam" id="PF00294"/>
    </source>
</evidence>
<reference evidence="5" key="1">
    <citation type="submission" date="2022-11" db="EMBL/GenBank/DDBJ databases">
        <title>Refractory cell wall polysaccharides provide important carbon source for microbial heterotrophs in the hadal ocean.</title>
        <authorList>
            <person name="Zhu X."/>
        </authorList>
    </citation>
    <scope>NUCLEOTIDE SEQUENCE</scope>
    <source>
        <strain evidence="5">MTRN7</strain>
    </source>
</reference>
<evidence type="ECO:0000256" key="1">
    <source>
        <dbReference type="ARBA" id="ARBA00010688"/>
    </source>
</evidence>
<dbReference type="Gene3D" id="3.40.1190.20">
    <property type="match status" value="1"/>
</dbReference>
<gene>
    <name evidence="5" type="ORF">OOZ35_09860</name>
</gene>
<keyword evidence="3 5" id="KW-0418">Kinase</keyword>
<dbReference type="RefSeq" id="WP_270005587.1">
    <property type="nucleotide sequence ID" value="NZ_CAXQEU010000098.1"/>
</dbReference>
<dbReference type="InterPro" id="IPR050306">
    <property type="entry name" value="PfkB_Carbo_kinase"/>
</dbReference>
<dbReference type="CDD" id="cd01167">
    <property type="entry name" value="bac_FRK"/>
    <property type="match status" value="1"/>
</dbReference>
<name>A0ABT4S183_9FLAO</name>